<organism evidence="1 2">
    <name type="scientific">Pyrenophora tritici-repentis</name>
    <dbReference type="NCBI Taxonomy" id="45151"/>
    <lineage>
        <taxon>Eukaryota</taxon>
        <taxon>Fungi</taxon>
        <taxon>Dikarya</taxon>
        <taxon>Ascomycota</taxon>
        <taxon>Pezizomycotina</taxon>
        <taxon>Dothideomycetes</taxon>
        <taxon>Pleosporomycetidae</taxon>
        <taxon>Pleosporales</taxon>
        <taxon>Pleosporineae</taxon>
        <taxon>Pleosporaceae</taxon>
        <taxon>Pyrenophora</taxon>
    </lineage>
</organism>
<comment type="caution">
    <text evidence="1">The sequence shown here is derived from an EMBL/GenBank/DDBJ whole genome shotgun (WGS) entry which is preliminary data.</text>
</comment>
<dbReference type="Proteomes" id="UP000245464">
    <property type="component" value="Chromosome 3"/>
</dbReference>
<dbReference type="GeneID" id="90955823"/>
<accession>A0A5M9LFL8</accession>
<dbReference type="RefSeq" id="XP_065963140.1">
    <property type="nucleotide sequence ID" value="XM_066106202.1"/>
</dbReference>
<evidence type="ECO:0000313" key="1">
    <source>
        <dbReference type="EMBL" id="KAF7572671.1"/>
    </source>
</evidence>
<proteinExistence type="predicted"/>
<gene>
    <name evidence="1" type="ORF">PtrM4_075760</name>
</gene>
<dbReference type="AlphaFoldDB" id="A0A5M9LFL8"/>
<evidence type="ECO:0000313" key="2">
    <source>
        <dbReference type="Proteomes" id="UP000245464"/>
    </source>
</evidence>
<reference evidence="1" key="1">
    <citation type="journal article" date="2018" name="BMC Genomics">
        <title>Comparative genomics of the wheat fungal pathogen Pyrenophora tritici-repentis reveals chromosomal variations and genome plasticity.</title>
        <authorList>
            <person name="Moolhuijzen P."/>
            <person name="See P.T."/>
            <person name="Hane J.K."/>
            <person name="Shi G."/>
            <person name="Liu Z."/>
            <person name="Oliver R.P."/>
            <person name="Moffat C.S."/>
        </authorList>
    </citation>
    <scope>NUCLEOTIDE SEQUENCE [LARGE SCALE GENOMIC DNA]</scope>
    <source>
        <strain evidence="1">M4</strain>
    </source>
</reference>
<protein>
    <submittedName>
        <fullName evidence="1">Uncharacterized protein</fullName>
    </submittedName>
</protein>
<dbReference type="KEGG" id="ptrr:90955823"/>
<name>A0A5M9LFL8_9PLEO</name>
<dbReference type="EMBL" id="NQIK02000003">
    <property type="protein sequence ID" value="KAF7572671.1"/>
    <property type="molecule type" value="Genomic_DNA"/>
</dbReference>
<sequence>MVFMALSQLVSTDLASALLLQSCIHQTVSSLILFDLAPCLA</sequence>